<evidence type="ECO:0000256" key="2">
    <source>
        <dbReference type="ARBA" id="ARBA00022692"/>
    </source>
</evidence>
<feature type="transmembrane region" description="Helical" evidence="5">
    <location>
        <begin position="328"/>
        <end position="350"/>
    </location>
</feature>
<evidence type="ECO:0000256" key="3">
    <source>
        <dbReference type="ARBA" id="ARBA00022989"/>
    </source>
</evidence>
<dbReference type="SUPFAM" id="SSF51306">
    <property type="entry name" value="LexA/Signal peptidase"/>
    <property type="match status" value="1"/>
</dbReference>
<reference evidence="6 7" key="1">
    <citation type="journal article" date="2014" name="PLoS Genet.">
        <title>Phylogenetically driven sequencing of extremely halophilic archaea reveals strategies for static and dynamic osmo-response.</title>
        <authorList>
            <person name="Becker E.A."/>
            <person name="Seitzer P.M."/>
            <person name="Tritt A."/>
            <person name="Larsen D."/>
            <person name="Krusor M."/>
            <person name="Yao A.I."/>
            <person name="Wu D."/>
            <person name="Madern D."/>
            <person name="Eisen J.A."/>
            <person name="Darling A.E."/>
            <person name="Facciotti M.T."/>
        </authorList>
    </citation>
    <scope>NUCLEOTIDE SEQUENCE [LARGE SCALE GENOMIC DNA]</scope>
    <source>
        <strain evidence="6 7">JCM 14663</strain>
    </source>
</reference>
<dbReference type="EMBL" id="AOIJ01000046">
    <property type="protein sequence ID" value="ELY80469.1"/>
    <property type="molecule type" value="Genomic_DNA"/>
</dbReference>
<keyword evidence="3 5" id="KW-1133">Transmembrane helix</keyword>
<keyword evidence="4 5" id="KW-0472">Membrane</keyword>
<dbReference type="CDD" id="cd06530">
    <property type="entry name" value="S26_SPase_I"/>
    <property type="match status" value="1"/>
</dbReference>
<gene>
    <name evidence="6" type="ORF">C486_08700</name>
</gene>
<evidence type="ECO:0000313" key="6">
    <source>
        <dbReference type="EMBL" id="ELY80469.1"/>
    </source>
</evidence>
<dbReference type="GO" id="GO:0004252">
    <property type="term" value="F:serine-type endopeptidase activity"/>
    <property type="evidence" value="ECO:0007669"/>
    <property type="project" value="InterPro"/>
</dbReference>
<keyword evidence="7" id="KW-1185">Reference proteome</keyword>
<name>L9Z269_9EURY</name>
<evidence type="ECO:0000256" key="4">
    <source>
        <dbReference type="ARBA" id="ARBA00023136"/>
    </source>
</evidence>
<evidence type="ECO:0000313" key="7">
    <source>
        <dbReference type="Proteomes" id="UP000011592"/>
    </source>
</evidence>
<proteinExistence type="predicted"/>
<comment type="caution">
    <text evidence="6">The sequence shown here is derived from an EMBL/GenBank/DDBJ whole genome shotgun (WGS) entry which is preliminary data.</text>
</comment>
<keyword evidence="2 5" id="KW-0812">Transmembrane</keyword>
<accession>L9Z269</accession>
<protein>
    <submittedName>
        <fullName evidence="6">Peptidase S26B, signal peptidase</fullName>
    </submittedName>
</protein>
<dbReference type="GO" id="GO:0016020">
    <property type="term" value="C:membrane"/>
    <property type="evidence" value="ECO:0007669"/>
    <property type="project" value="UniProtKB-SubCell"/>
</dbReference>
<evidence type="ECO:0000256" key="1">
    <source>
        <dbReference type="ARBA" id="ARBA00004370"/>
    </source>
</evidence>
<comment type="subcellular location">
    <subcellularLocation>
        <location evidence="1">Membrane</location>
    </subcellularLocation>
</comment>
<dbReference type="InterPro" id="IPR019533">
    <property type="entry name" value="Peptidase_S26"/>
</dbReference>
<organism evidence="6 7">
    <name type="scientific">Natrinema gari JCM 14663</name>
    <dbReference type="NCBI Taxonomy" id="1230459"/>
    <lineage>
        <taxon>Archaea</taxon>
        <taxon>Methanobacteriati</taxon>
        <taxon>Methanobacteriota</taxon>
        <taxon>Stenosarchaea group</taxon>
        <taxon>Halobacteria</taxon>
        <taxon>Halobacteriales</taxon>
        <taxon>Natrialbaceae</taxon>
        <taxon>Natrinema</taxon>
    </lineage>
</organism>
<sequence>MTRGVGGIVLVTLGALVVGQPVLLGFVETGSMEPTIDTGDGFVAIPSELTDDPKPGDIIVFEATKIQGGGLTTHRVVEETSQGYVTRGDANPFTDQDSGEPHVRDAQIVAEGWRVNGEVVTLPLLGTTVMTAGETFERVGARLGVSESGDASEFALPILGFSIVLYAVETVRERRSPSLESRTTGDERGTGDGWIDPRLLAAGFALLVGLAAAAAMLVPAGTQSYDVISAEFESDRPLVIERGTTDDVPYSISNGGVVPTRSYVESGDENVHLEPERATVGPRGETTVAVSITAPDETGHYPTYVTEYRYLCVLPAPVIDALYECHPWLPFATIVSLLGGGTYLLSRWLIGPGDVRSKRAAVRSRCTGARSFVRRLY</sequence>
<dbReference type="AlphaFoldDB" id="L9Z269"/>
<dbReference type="GO" id="GO:0006465">
    <property type="term" value="P:signal peptide processing"/>
    <property type="evidence" value="ECO:0007669"/>
    <property type="project" value="InterPro"/>
</dbReference>
<dbReference type="InterPro" id="IPR001733">
    <property type="entry name" value="Peptidase_S26B"/>
</dbReference>
<dbReference type="NCBIfam" id="TIGR02228">
    <property type="entry name" value="sigpep_I_arch"/>
    <property type="match status" value="1"/>
</dbReference>
<dbReference type="Proteomes" id="UP000011592">
    <property type="component" value="Unassembled WGS sequence"/>
</dbReference>
<dbReference type="InterPro" id="IPR036286">
    <property type="entry name" value="LexA/Signal_pep-like_sf"/>
</dbReference>
<evidence type="ECO:0000256" key="5">
    <source>
        <dbReference type="SAM" id="Phobius"/>
    </source>
</evidence>
<dbReference type="PATRIC" id="fig|1230459.4.peg.1738"/>